<keyword evidence="3" id="KW-1185">Reference proteome</keyword>
<name>A0AA86QKP9_9EUKA</name>
<reference evidence="1" key="1">
    <citation type="submission" date="2023-06" db="EMBL/GenBank/DDBJ databases">
        <authorList>
            <person name="Kurt Z."/>
        </authorList>
    </citation>
    <scope>NUCLEOTIDE SEQUENCE</scope>
</reference>
<dbReference type="AlphaFoldDB" id="A0AA86QKP9"/>
<sequence length="149" mass="17088">MSQINVQKNYKTILNSARLRLQPPLPIKQRQNNSISKSFQSKSSFSISLCSQRDDRIHDILALPTTFDIKNIGSIDYELNETDVELELILNELKSGDVSYVYQKLRQSKQEVKEMLSYCNQLNETYESILISLTTNVESSAVLRDALLQ</sequence>
<organism evidence="1">
    <name type="scientific">Hexamita inflata</name>
    <dbReference type="NCBI Taxonomy" id="28002"/>
    <lineage>
        <taxon>Eukaryota</taxon>
        <taxon>Metamonada</taxon>
        <taxon>Diplomonadida</taxon>
        <taxon>Hexamitidae</taxon>
        <taxon>Hexamitinae</taxon>
        <taxon>Hexamita</taxon>
    </lineage>
</organism>
<gene>
    <name evidence="1" type="ORF">HINF_LOCUS43177</name>
    <name evidence="2" type="ORF">HINF_LOCUS5364</name>
</gene>
<dbReference type="EMBL" id="CATOUU010000865">
    <property type="protein sequence ID" value="CAI9955532.1"/>
    <property type="molecule type" value="Genomic_DNA"/>
</dbReference>
<reference evidence="2 3" key="2">
    <citation type="submission" date="2024-07" db="EMBL/GenBank/DDBJ databases">
        <authorList>
            <person name="Akdeniz Z."/>
        </authorList>
    </citation>
    <scope>NUCLEOTIDE SEQUENCE [LARGE SCALE GENOMIC DNA]</scope>
</reference>
<evidence type="ECO:0000313" key="1">
    <source>
        <dbReference type="EMBL" id="CAI9955532.1"/>
    </source>
</evidence>
<dbReference type="EMBL" id="CAXDID020000010">
    <property type="protein sequence ID" value="CAL5979217.1"/>
    <property type="molecule type" value="Genomic_DNA"/>
</dbReference>
<evidence type="ECO:0000313" key="3">
    <source>
        <dbReference type="Proteomes" id="UP001642409"/>
    </source>
</evidence>
<dbReference type="Proteomes" id="UP001642409">
    <property type="component" value="Unassembled WGS sequence"/>
</dbReference>
<proteinExistence type="predicted"/>
<evidence type="ECO:0000313" key="2">
    <source>
        <dbReference type="EMBL" id="CAL5979217.1"/>
    </source>
</evidence>
<accession>A0AA86QKP9</accession>
<comment type="caution">
    <text evidence="1">The sequence shown here is derived from an EMBL/GenBank/DDBJ whole genome shotgun (WGS) entry which is preliminary data.</text>
</comment>
<protein>
    <submittedName>
        <fullName evidence="2">Hypothetical_protein</fullName>
    </submittedName>
</protein>